<evidence type="ECO:0000256" key="2">
    <source>
        <dbReference type="ARBA" id="ARBA00022475"/>
    </source>
</evidence>
<dbReference type="Proteomes" id="UP000239663">
    <property type="component" value="Unassembled WGS sequence"/>
</dbReference>
<gene>
    <name evidence="8" type="ORF">CYL18_07240</name>
</gene>
<proteinExistence type="predicted"/>
<dbReference type="Pfam" id="PF13396">
    <property type="entry name" value="PLDc_N"/>
    <property type="match status" value="1"/>
</dbReference>
<protein>
    <submittedName>
        <fullName evidence="8">Negative regulator of sigma-Y activity</fullName>
    </submittedName>
</protein>
<keyword evidence="3 6" id="KW-0812">Transmembrane</keyword>
<evidence type="ECO:0000313" key="8">
    <source>
        <dbReference type="EMBL" id="PQD95679.1"/>
    </source>
</evidence>
<dbReference type="EMBL" id="PKOZ01000003">
    <property type="protein sequence ID" value="PQD95679.1"/>
    <property type="molecule type" value="Genomic_DNA"/>
</dbReference>
<evidence type="ECO:0000259" key="7">
    <source>
        <dbReference type="Pfam" id="PF13396"/>
    </source>
</evidence>
<dbReference type="OrthoDB" id="3243324at2"/>
<name>A0A2S7N0Y6_9BACI</name>
<evidence type="ECO:0000256" key="5">
    <source>
        <dbReference type="ARBA" id="ARBA00023136"/>
    </source>
</evidence>
<evidence type="ECO:0000256" key="1">
    <source>
        <dbReference type="ARBA" id="ARBA00004651"/>
    </source>
</evidence>
<comment type="subcellular location">
    <subcellularLocation>
        <location evidence="1">Cell membrane</location>
        <topology evidence="1">Multi-pass membrane protein</topology>
    </subcellularLocation>
</comment>
<feature type="domain" description="Cardiolipin synthase N-terminal" evidence="7">
    <location>
        <begin position="17"/>
        <end position="61"/>
    </location>
</feature>
<dbReference type="InterPro" id="IPR027379">
    <property type="entry name" value="CLS_N"/>
</dbReference>
<accession>A0A2S7N0Y6</accession>
<keyword evidence="5 6" id="KW-0472">Membrane</keyword>
<keyword evidence="4 6" id="KW-1133">Transmembrane helix</keyword>
<feature type="transmembrane region" description="Helical" evidence="6">
    <location>
        <begin position="6"/>
        <end position="27"/>
    </location>
</feature>
<dbReference type="GO" id="GO:0005886">
    <property type="term" value="C:plasma membrane"/>
    <property type="evidence" value="ECO:0007669"/>
    <property type="project" value="UniProtKB-SubCell"/>
</dbReference>
<feature type="transmembrane region" description="Helical" evidence="6">
    <location>
        <begin position="39"/>
        <end position="60"/>
    </location>
</feature>
<organism evidence="8 9">
    <name type="scientific">Pradoshia eiseniae</name>
    <dbReference type="NCBI Taxonomy" id="2064768"/>
    <lineage>
        <taxon>Bacteria</taxon>
        <taxon>Bacillati</taxon>
        <taxon>Bacillota</taxon>
        <taxon>Bacilli</taxon>
        <taxon>Bacillales</taxon>
        <taxon>Bacillaceae</taxon>
        <taxon>Pradoshia</taxon>
    </lineage>
</organism>
<evidence type="ECO:0000256" key="6">
    <source>
        <dbReference type="SAM" id="Phobius"/>
    </source>
</evidence>
<reference evidence="8 9" key="1">
    <citation type="submission" date="2017-12" db="EMBL/GenBank/DDBJ databases">
        <title>Taxonomic description and draft genome of Pradoshia cofamensis Gen. nov., sp. nov., a thermotolerant bacillale isolated from anterior gut of earthworm Eisenia fetida.</title>
        <authorList>
            <person name="Saha T."/>
            <person name="Chakraborty R."/>
        </authorList>
    </citation>
    <scope>NUCLEOTIDE SEQUENCE [LARGE SCALE GENOMIC DNA]</scope>
    <source>
        <strain evidence="8 9">EAG3</strain>
    </source>
</reference>
<dbReference type="AlphaFoldDB" id="A0A2S7N0Y6"/>
<sequence length="71" mass="8127">MSQQLQIILPLILMEFVLKIIALVDLAKRDKRGVKGEKKFVWVIVILLFSTIGPVLYLVAGKKDFIQEEDN</sequence>
<evidence type="ECO:0000256" key="4">
    <source>
        <dbReference type="ARBA" id="ARBA00022989"/>
    </source>
</evidence>
<evidence type="ECO:0000256" key="3">
    <source>
        <dbReference type="ARBA" id="ARBA00022692"/>
    </source>
</evidence>
<dbReference type="RefSeq" id="WP_104848826.1">
    <property type="nucleotide sequence ID" value="NZ_PKOZ01000003.1"/>
</dbReference>
<keyword evidence="2" id="KW-1003">Cell membrane</keyword>
<comment type="caution">
    <text evidence="8">The sequence shown here is derived from an EMBL/GenBank/DDBJ whole genome shotgun (WGS) entry which is preliminary data.</text>
</comment>
<evidence type="ECO:0000313" key="9">
    <source>
        <dbReference type="Proteomes" id="UP000239663"/>
    </source>
</evidence>
<keyword evidence="9" id="KW-1185">Reference proteome</keyword>